<dbReference type="InterPro" id="IPR036249">
    <property type="entry name" value="Thioredoxin-like_sf"/>
</dbReference>
<dbReference type="InterPro" id="IPR012336">
    <property type="entry name" value="Thioredoxin-like_fold"/>
</dbReference>
<dbReference type="SUPFAM" id="SSF54423">
    <property type="entry name" value="DsbC/DsbG N-terminal domain-like"/>
    <property type="match status" value="1"/>
</dbReference>
<dbReference type="InterPro" id="IPR051470">
    <property type="entry name" value="Thiol:disulfide_interchange"/>
</dbReference>
<dbReference type="SUPFAM" id="SSF52833">
    <property type="entry name" value="Thioredoxin-like"/>
    <property type="match status" value="1"/>
</dbReference>
<keyword evidence="1" id="KW-0574">Periplasm</keyword>
<evidence type="ECO:0000259" key="2">
    <source>
        <dbReference type="Pfam" id="PF13098"/>
    </source>
</evidence>
<gene>
    <name evidence="3" type="ORF">GGR16_005198</name>
</gene>
<accession>A0A840C5L8</accession>
<dbReference type="PANTHER" id="PTHR35272:SF4">
    <property type="entry name" value="THIOL:DISULFIDE INTERCHANGE PROTEIN DSBG"/>
    <property type="match status" value="1"/>
</dbReference>
<comment type="similarity">
    <text evidence="1">Belongs to the thioredoxin family. DsbC subfamily.</text>
</comment>
<proteinExistence type="inferred from homology"/>
<dbReference type="EMBL" id="JACIEN010000013">
    <property type="protein sequence ID" value="MBB4020133.1"/>
    <property type="molecule type" value="Genomic_DNA"/>
</dbReference>
<protein>
    <recommendedName>
        <fullName evidence="1">Thiol:disulfide interchange protein</fullName>
    </recommendedName>
</protein>
<dbReference type="CDD" id="cd03020">
    <property type="entry name" value="DsbA_DsbC_DsbG"/>
    <property type="match status" value="1"/>
</dbReference>
<dbReference type="Proteomes" id="UP000577362">
    <property type="component" value="Unassembled WGS sequence"/>
</dbReference>
<feature type="signal peptide" evidence="1">
    <location>
        <begin position="1"/>
        <end position="20"/>
    </location>
</feature>
<feature type="chain" id="PRO_5033114563" description="Thiol:disulfide interchange protein" evidence="1">
    <location>
        <begin position="21"/>
        <end position="265"/>
    </location>
</feature>
<comment type="subcellular location">
    <subcellularLocation>
        <location evidence="1">Periplasm</location>
    </subcellularLocation>
</comment>
<dbReference type="PANTHER" id="PTHR35272">
    <property type="entry name" value="THIOL:DISULFIDE INTERCHANGE PROTEIN DSBC-RELATED"/>
    <property type="match status" value="1"/>
</dbReference>
<feature type="domain" description="Thioredoxin-like fold" evidence="2">
    <location>
        <begin position="130"/>
        <end position="242"/>
    </location>
</feature>
<keyword evidence="1" id="KW-0732">Signal</keyword>
<evidence type="ECO:0000313" key="4">
    <source>
        <dbReference type="Proteomes" id="UP000577362"/>
    </source>
</evidence>
<comment type="caution">
    <text evidence="3">The sequence shown here is derived from an EMBL/GenBank/DDBJ whole genome shotgun (WGS) entry which is preliminary data.</text>
</comment>
<dbReference type="Gene3D" id="3.40.30.10">
    <property type="entry name" value="Glutaredoxin"/>
    <property type="match status" value="1"/>
</dbReference>
<dbReference type="PROSITE" id="PS51257">
    <property type="entry name" value="PROKAR_LIPOPROTEIN"/>
    <property type="match status" value="1"/>
</dbReference>
<keyword evidence="1" id="KW-0676">Redox-active center</keyword>
<dbReference type="AlphaFoldDB" id="A0A840C5L8"/>
<reference evidence="3 4" key="1">
    <citation type="submission" date="2020-08" db="EMBL/GenBank/DDBJ databases">
        <title>Genomic Encyclopedia of Type Strains, Phase IV (KMG-IV): sequencing the most valuable type-strain genomes for metagenomic binning, comparative biology and taxonomic classification.</title>
        <authorList>
            <person name="Goeker M."/>
        </authorList>
    </citation>
    <scope>NUCLEOTIDE SEQUENCE [LARGE SCALE GENOMIC DNA]</scope>
    <source>
        <strain evidence="3 4">DSM 103737</strain>
    </source>
</reference>
<sequence>MGMIELKKLLLAAAFAASLAGCNDDSGTASADAGREGEAVLQALEERGLAVHGPLDVPGGLSAFAASSGTQPVAIYVMPDSNYALIGALIDARGSSVADAELNRVASEPIEREAWAALEAAAWVQDGNPNAERVVYVFTDANCPYCNQLWRSARPWVEAGKIQLRHIMVGVIRADSAGKAAAILEASDQQAALTQNELNHASGGIAPLATISADTNAKLNSNVELMRRLGFSGTPGLVSRGSDGSLNVQAGAPRGTALETVFGPL</sequence>
<dbReference type="GO" id="GO:0042597">
    <property type="term" value="C:periplasmic space"/>
    <property type="evidence" value="ECO:0007669"/>
    <property type="project" value="UniProtKB-SubCell"/>
</dbReference>
<organism evidence="3 4">
    <name type="scientific">Chelatococcus caeni</name>
    <dbReference type="NCBI Taxonomy" id="1348468"/>
    <lineage>
        <taxon>Bacteria</taxon>
        <taxon>Pseudomonadati</taxon>
        <taxon>Pseudomonadota</taxon>
        <taxon>Alphaproteobacteria</taxon>
        <taxon>Hyphomicrobiales</taxon>
        <taxon>Chelatococcaceae</taxon>
        <taxon>Chelatococcus</taxon>
    </lineage>
</organism>
<evidence type="ECO:0000256" key="1">
    <source>
        <dbReference type="RuleBase" id="RU364038"/>
    </source>
</evidence>
<dbReference type="RefSeq" id="WP_183319020.1">
    <property type="nucleotide sequence ID" value="NZ_JACIEN010000013.1"/>
</dbReference>
<dbReference type="InterPro" id="IPR033954">
    <property type="entry name" value="DiS-bond_Isoase_DsbC/G"/>
</dbReference>
<dbReference type="NCBIfam" id="NF008657">
    <property type="entry name" value="PRK11657.1"/>
    <property type="match status" value="1"/>
</dbReference>
<dbReference type="Pfam" id="PF13098">
    <property type="entry name" value="Thioredoxin_2"/>
    <property type="match status" value="1"/>
</dbReference>
<evidence type="ECO:0000313" key="3">
    <source>
        <dbReference type="EMBL" id="MBB4020133.1"/>
    </source>
</evidence>
<comment type="function">
    <text evidence="1">Required for disulfide bond formation in some periplasmic proteins. Acts by transferring its disulfide bond to other proteins and is reduced in the process.</text>
</comment>
<keyword evidence="4" id="KW-1185">Reference proteome</keyword>
<dbReference type="Gene3D" id="3.10.450.70">
    <property type="entry name" value="Disulphide bond isomerase, DsbC/G, N-terminal"/>
    <property type="match status" value="1"/>
</dbReference>
<dbReference type="InterPro" id="IPR009094">
    <property type="entry name" value="DiS-bond_isomerase_DsbC/G_N_sf"/>
</dbReference>
<name>A0A840C5L8_9HYPH</name>